<comment type="caution">
    <text evidence="2">The sequence shown here is derived from an EMBL/GenBank/DDBJ whole genome shotgun (WGS) entry which is preliminary data.</text>
</comment>
<organism evidence="2 3">
    <name type="scientific">Clostridium luticellarii</name>
    <dbReference type="NCBI Taxonomy" id="1691940"/>
    <lineage>
        <taxon>Bacteria</taxon>
        <taxon>Bacillati</taxon>
        <taxon>Bacillota</taxon>
        <taxon>Clostridia</taxon>
        <taxon>Eubacteriales</taxon>
        <taxon>Clostridiaceae</taxon>
        <taxon>Clostridium</taxon>
    </lineage>
</organism>
<keyword evidence="1" id="KW-0812">Transmembrane</keyword>
<dbReference type="Gene3D" id="1.20.1720.10">
    <property type="entry name" value="Multidrug resistance protein D"/>
    <property type="match status" value="1"/>
</dbReference>
<feature type="transmembrane region" description="Helical" evidence="1">
    <location>
        <begin position="12"/>
        <end position="31"/>
    </location>
</feature>
<dbReference type="EMBL" id="PVXP01000017">
    <property type="protein sequence ID" value="PRR85396.1"/>
    <property type="molecule type" value="Genomic_DNA"/>
</dbReference>
<dbReference type="InterPro" id="IPR036259">
    <property type="entry name" value="MFS_trans_sf"/>
</dbReference>
<evidence type="ECO:0000313" key="2">
    <source>
        <dbReference type="EMBL" id="PRR85396.1"/>
    </source>
</evidence>
<gene>
    <name evidence="2" type="ORF">CLLU_15770</name>
</gene>
<accession>A0A2T0BNF0</accession>
<evidence type="ECO:0000313" key="3">
    <source>
        <dbReference type="Proteomes" id="UP000237798"/>
    </source>
</evidence>
<evidence type="ECO:0000256" key="1">
    <source>
        <dbReference type="SAM" id="Phobius"/>
    </source>
</evidence>
<reference evidence="2 3" key="1">
    <citation type="submission" date="2018-03" db="EMBL/GenBank/DDBJ databases">
        <title>Genome sequence of Clostridium luticellarii DSM 29923.</title>
        <authorList>
            <person name="Poehlein A."/>
            <person name="Daniel R."/>
        </authorList>
    </citation>
    <scope>NUCLEOTIDE SEQUENCE [LARGE SCALE GENOMIC DNA]</scope>
    <source>
        <strain evidence="2 3">DSM 29923</strain>
    </source>
</reference>
<sequence>MEDIPERTQKYLGNKGLILFLALLSAFVPLSTDLYLPALPVMTSFFHVSEFEMNLTLILFFVFYSLATLVWSSKR</sequence>
<keyword evidence="1" id="KW-0472">Membrane</keyword>
<protein>
    <submittedName>
        <fullName evidence="2">Bicyclomycin/multidrug efflux system</fullName>
    </submittedName>
</protein>
<keyword evidence="3" id="KW-1185">Reference proteome</keyword>
<dbReference type="SUPFAM" id="SSF103473">
    <property type="entry name" value="MFS general substrate transporter"/>
    <property type="match status" value="1"/>
</dbReference>
<dbReference type="Proteomes" id="UP000237798">
    <property type="component" value="Unassembled WGS sequence"/>
</dbReference>
<proteinExistence type="predicted"/>
<keyword evidence="1" id="KW-1133">Transmembrane helix</keyword>
<name>A0A2T0BNF0_9CLOT</name>
<feature type="transmembrane region" description="Helical" evidence="1">
    <location>
        <begin position="51"/>
        <end position="71"/>
    </location>
</feature>
<dbReference type="AlphaFoldDB" id="A0A2T0BNF0"/>